<protein>
    <submittedName>
        <fullName evidence="1">Uncharacterized protein</fullName>
    </submittedName>
</protein>
<sequence>MMTKMLTSSLRFLIDAKPFKRTGTMPTPTAARANHFNGGYTYLRNASSSRTPLATA</sequence>
<reference evidence="1" key="1">
    <citation type="submission" date="2018-02" db="EMBL/GenBank/DDBJ databases">
        <title>Rhizophora mucronata_Transcriptome.</title>
        <authorList>
            <person name="Meera S.P."/>
            <person name="Sreeshan A."/>
            <person name="Augustine A."/>
        </authorList>
    </citation>
    <scope>NUCLEOTIDE SEQUENCE</scope>
    <source>
        <tissue evidence="1">Leaf</tissue>
    </source>
</reference>
<name>A0A2P2P588_RHIMU</name>
<dbReference type="AlphaFoldDB" id="A0A2P2P588"/>
<evidence type="ECO:0000313" key="1">
    <source>
        <dbReference type="EMBL" id="MBX49877.1"/>
    </source>
</evidence>
<dbReference type="EMBL" id="GGEC01069393">
    <property type="protein sequence ID" value="MBX49877.1"/>
    <property type="molecule type" value="Transcribed_RNA"/>
</dbReference>
<proteinExistence type="predicted"/>
<accession>A0A2P2P588</accession>
<organism evidence="1">
    <name type="scientific">Rhizophora mucronata</name>
    <name type="common">Asiatic mangrove</name>
    <dbReference type="NCBI Taxonomy" id="61149"/>
    <lineage>
        <taxon>Eukaryota</taxon>
        <taxon>Viridiplantae</taxon>
        <taxon>Streptophyta</taxon>
        <taxon>Embryophyta</taxon>
        <taxon>Tracheophyta</taxon>
        <taxon>Spermatophyta</taxon>
        <taxon>Magnoliopsida</taxon>
        <taxon>eudicotyledons</taxon>
        <taxon>Gunneridae</taxon>
        <taxon>Pentapetalae</taxon>
        <taxon>rosids</taxon>
        <taxon>fabids</taxon>
        <taxon>Malpighiales</taxon>
        <taxon>Rhizophoraceae</taxon>
        <taxon>Rhizophora</taxon>
    </lineage>
</organism>